<evidence type="ECO:0000313" key="2">
    <source>
        <dbReference type="EMBL" id="REK70946.1"/>
    </source>
</evidence>
<accession>A0A371P633</accession>
<keyword evidence="1" id="KW-1133">Transmembrane helix</keyword>
<dbReference type="RefSeq" id="WP_119705531.1">
    <property type="nucleotide sequence ID" value="NZ_JBHSOI010000002.1"/>
</dbReference>
<sequence>MTTSTVAPEIVAFASEVRAALSDLSREEVDDLTDGLEADLAESLAEDLRRTLPDPVAYAAELRTAAGLPGREPSDAKRGLLVAMQELTERIASVSERNPAIASLVEFADAVRPVWWIVRAWATTWMLAAFFGMERGFGFEGAWWVVMLGLTVLSIQWGRGRWGFPSQRELVTVGNIVVAVVIVPIFGAAWSWGGSGGDYEAGFDAGSDSGYGADSPLSMMGKPVTNVYAYDAAGQPLTGVQLFDQDGRPLDPFDVSSGDGRPCVDRDEVDCTSLFVPAQLVTGKSVYNVFPLAAIASALDEDAQNAPAPGAVATPLPAPFAVVPAVQPAAAPTPQPVAPLNE</sequence>
<comment type="caution">
    <text evidence="2">The sequence shown here is derived from an EMBL/GenBank/DDBJ whole genome shotgun (WGS) entry which is preliminary data.</text>
</comment>
<keyword evidence="1" id="KW-0812">Transmembrane</keyword>
<dbReference type="EMBL" id="QUBR01000002">
    <property type="protein sequence ID" value="REK70946.1"/>
    <property type="molecule type" value="Genomic_DNA"/>
</dbReference>
<keyword evidence="1" id="KW-0472">Membrane</keyword>
<keyword evidence="3" id="KW-1185">Reference proteome</keyword>
<dbReference type="OrthoDB" id="5185521at2"/>
<reference evidence="2 3" key="1">
    <citation type="submission" date="2018-08" db="EMBL/GenBank/DDBJ databases">
        <title>Aeromicrobium sp. M2KJ-4, whole genome shotgun sequence.</title>
        <authorList>
            <person name="Tuo L."/>
        </authorList>
    </citation>
    <scope>NUCLEOTIDE SEQUENCE [LARGE SCALE GENOMIC DNA]</scope>
    <source>
        <strain evidence="2 3">M2KJ-4</strain>
    </source>
</reference>
<evidence type="ECO:0000256" key="1">
    <source>
        <dbReference type="SAM" id="Phobius"/>
    </source>
</evidence>
<name>A0A371P633_9ACTN</name>
<protein>
    <submittedName>
        <fullName evidence="2">Uncharacterized protein</fullName>
    </submittedName>
</protein>
<dbReference type="Proteomes" id="UP000265581">
    <property type="component" value="Unassembled WGS sequence"/>
</dbReference>
<feature type="transmembrane region" description="Helical" evidence="1">
    <location>
        <begin position="170"/>
        <end position="192"/>
    </location>
</feature>
<dbReference type="AlphaFoldDB" id="A0A371P633"/>
<evidence type="ECO:0000313" key="3">
    <source>
        <dbReference type="Proteomes" id="UP000265581"/>
    </source>
</evidence>
<gene>
    <name evidence="2" type="ORF">DX116_17875</name>
</gene>
<proteinExistence type="predicted"/>
<feature type="transmembrane region" description="Helical" evidence="1">
    <location>
        <begin position="139"/>
        <end position="158"/>
    </location>
</feature>
<organism evidence="2 3">
    <name type="scientific">Aeromicrobium endophyticum</name>
    <dbReference type="NCBI Taxonomy" id="2292704"/>
    <lineage>
        <taxon>Bacteria</taxon>
        <taxon>Bacillati</taxon>
        <taxon>Actinomycetota</taxon>
        <taxon>Actinomycetes</taxon>
        <taxon>Propionibacteriales</taxon>
        <taxon>Nocardioidaceae</taxon>
        <taxon>Aeromicrobium</taxon>
    </lineage>
</organism>